<dbReference type="InterPro" id="IPR011008">
    <property type="entry name" value="Dimeric_a/b-barrel"/>
</dbReference>
<reference evidence="1 2" key="1">
    <citation type="submission" date="2018-05" db="EMBL/GenBank/DDBJ databases">
        <title>Genome sequencing and assembly of the regulated plant pathogen Lachnellula willkommii and related sister species for the development of diagnostic species identification markers.</title>
        <authorList>
            <person name="Giroux E."/>
            <person name="Bilodeau G."/>
        </authorList>
    </citation>
    <scope>NUCLEOTIDE SEQUENCE [LARGE SCALE GENOMIC DNA]</scope>
    <source>
        <strain evidence="1 2">CBS 185.66</strain>
    </source>
</reference>
<dbReference type="RefSeq" id="XP_031001624.1">
    <property type="nucleotide sequence ID" value="XM_031153543.1"/>
</dbReference>
<dbReference type="OrthoDB" id="4892971at2759"/>
<keyword evidence="2" id="KW-1185">Reference proteome</keyword>
<dbReference type="GeneID" id="41988821"/>
<comment type="caution">
    <text evidence="1">The sequence shown here is derived from an EMBL/GenBank/DDBJ whole genome shotgun (WGS) entry which is preliminary data.</text>
</comment>
<evidence type="ECO:0000313" key="2">
    <source>
        <dbReference type="Proteomes" id="UP000431533"/>
    </source>
</evidence>
<dbReference type="PANTHER" id="PTHR40260:SF2">
    <property type="entry name" value="BLR8190 PROTEIN"/>
    <property type="match status" value="1"/>
</dbReference>
<dbReference type="Gene3D" id="3.30.70.100">
    <property type="match status" value="1"/>
</dbReference>
<dbReference type="Proteomes" id="UP000431533">
    <property type="component" value="Unassembled WGS sequence"/>
</dbReference>
<evidence type="ECO:0008006" key="3">
    <source>
        <dbReference type="Google" id="ProtNLM"/>
    </source>
</evidence>
<protein>
    <recommendedName>
        <fullName evidence="3">EthD domain-containing protein</fullName>
    </recommendedName>
</protein>
<dbReference type="EMBL" id="QGMH01000225">
    <property type="protein sequence ID" value="TVY22836.1"/>
    <property type="molecule type" value="Genomic_DNA"/>
</dbReference>
<organism evidence="1 2">
    <name type="scientific">Lachnellula hyalina</name>
    <dbReference type="NCBI Taxonomy" id="1316788"/>
    <lineage>
        <taxon>Eukaryota</taxon>
        <taxon>Fungi</taxon>
        <taxon>Dikarya</taxon>
        <taxon>Ascomycota</taxon>
        <taxon>Pezizomycotina</taxon>
        <taxon>Leotiomycetes</taxon>
        <taxon>Helotiales</taxon>
        <taxon>Lachnaceae</taxon>
        <taxon>Lachnellula</taxon>
    </lineage>
</organism>
<sequence>MESLATLATLESNNLLGLPPRLAPRPLVPSFGIKTSTQFPNRHTIAPTTVTFLYPVVPATSKPFNLEYYLATHMPWVQKSWSKFGLQKWEVMKLDPVGGYTTELIMHWESLEAFRKALKEDSVEIMADIPNFSTVPPVQIWGEVAGGN</sequence>
<dbReference type="SUPFAM" id="SSF54909">
    <property type="entry name" value="Dimeric alpha+beta barrel"/>
    <property type="match status" value="1"/>
</dbReference>
<accession>A0A8H8QVG4</accession>
<dbReference type="PANTHER" id="PTHR40260">
    <property type="entry name" value="BLR8190 PROTEIN"/>
    <property type="match status" value="1"/>
</dbReference>
<gene>
    <name evidence="1" type="ORF">LHYA1_G008623</name>
</gene>
<dbReference type="AlphaFoldDB" id="A0A8H8QVG4"/>
<name>A0A8H8QVG4_9HELO</name>
<evidence type="ECO:0000313" key="1">
    <source>
        <dbReference type="EMBL" id="TVY22836.1"/>
    </source>
</evidence>
<proteinExistence type="predicted"/>